<reference evidence="13" key="1">
    <citation type="submission" date="2009-09" db="EMBL/GenBank/DDBJ databases">
        <title>Analysis of longitudinal nef sequence variation from HIV-2 infected patients.</title>
        <authorList>
            <person name="Padua E."/>
            <person name="Remedios M."/>
        </authorList>
    </citation>
    <scope>NUCLEOTIDE SEQUENCE</scope>
    <source>
        <strain evidence="13">BalIII-J3</strain>
    </source>
</reference>
<evidence type="ECO:0000256" key="5">
    <source>
        <dbReference type="ARBA" id="ARBA00022707"/>
    </source>
</evidence>
<evidence type="ECO:0000256" key="11">
    <source>
        <dbReference type="RuleBase" id="RU000344"/>
    </source>
</evidence>
<gene>
    <name evidence="13" type="primary">nef</name>
</gene>
<dbReference type="InterPro" id="IPR001558">
    <property type="entry name" value="HIV_Nef"/>
</dbReference>
<dbReference type="Gene3D" id="3.30.62.10">
    <property type="entry name" value="Nef Regulatory Factor"/>
    <property type="match status" value="1"/>
</dbReference>
<keyword evidence="5 11" id="KW-0519">Myristate</keyword>
<feature type="region of interest" description="Disordered" evidence="12">
    <location>
        <begin position="1"/>
        <end position="80"/>
    </location>
</feature>
<evidence type="ECO:0000313" key="13">
    <source>
        <dbReference type="EMBL" id="ADN34625.1"/>
    </source>
</evidence>
<evidence type="ECO:0000256" key="9">
    <source>
        <dbReference type="ARBA" id="ARBA00023280"/>
    </source>
</evidence>
<keyword evidence="7 11" id="KW-0843">Virulence</keyword>
<feature type="compositionally biased region" description="Basic and acidic residues" evidence="12">
    <location>
        <begin position="29"/>
        <end position="60"/>
    </location>
</feature>
<evidence type="ECO:0000256" key="10">
    <source>
        <dbReference type="ARBA" id="ARBA00023288"/>
    </source>
</evidence>
<dbReference type="Pfam" id="PF00469">
    <property type="entry name" value="F-protein"/>
    <property type="match status" value="1"/>
</dbReference>
<keyword evidence="6" id="KW-1043">Host membrane</keyword>
<evidence type="ECO:0000256" key="7">
    <source>
        <dbReference type="ARBA" id="ARBA00023026"/>
    </source>
</evidence>
<accession>E2D726</accession>
<comment type="similarity">
    <text evidence="1 11">Belongs to the lentivirus primate group Nef protein family.</text>
</comment>
<evidence type="ECO:0000256" key="8">
    <source>
        <dbReference type="ARBA" id="ARBA00023136"/>
    </source>
</evidence>
<keyword evidence="3" id="KW-1032">Host cell membrane</keyword>
<proteinExistence type="inferred from homology"/>
<organism evidence="13">
    <name type="scientific">Human immunodeficiency virus 2</name>
    <dbReference type="NCBI Taxonomy" id="11709"/>
    <lineage>
        <taxon>Viruses</taxon>
        <taxon>Riboviria</taxon>
        <taxon>Pararnavirae</taxon>
        <taxon>Artverviricota</taxon>
        <taxon>Revtraviricetes</taxon>
        <taxon>Ortervirales</taxon>
        <taxon>Retroviridae</taxon>
        <taxon>Orthoretrovirinae</taxon>
        <taxon>Lentivirus</taxon>
        <taxon>Lentivirus humimdef2</taxon>
    </lineage>
</organism>
<organismHost>
    <name type="scientific">Homo sapiens</name>
    <name type="common">Human</name>
    <dbReference type="NCBI Taxonomy" id="9606"/>
</organismHost>
<keyword evidence="10 11" id="KW-0449">Lipoprotein</keyword>
<keyword evidence="4" id="KW-0945">Host-virus interaction</keyword>
<evidence type="ECO:0000256" key="2">
    <source>
        <dbReference type="ARBA" id="ARBA00013526"/>
    </source>
</evidence>
<evidence type="ECO:0000256" key="6">
    <source>
        <dbReference type="ARBA" id="ARBA00022870"/>
    </source>
</evidence>
<protein>
    <recommendedName>
        <fullName evidence="2 11">Protein Nef</fullName>
    </recommendedName>
</protein>
<dbReference type="EMBL" id="GQ890630">
    <property type="protein sequence ID" value="ADN34625.1"/>
    <property type="molecule type" value="Genomic_DNA"/>
</dbReference>
<evidence type="ECO:0000256" key="1">
    <source>
        <dbReference type="ARBA" id="ARBA00006933"/>
    </source>
</evidence>
<name>E2D726_9HIV2</name>
<keyword evidence="8" id="KW-0472">Membrane</keyword>
<dbReference type="InterPro" id="IPR027481">
    <property type="entry name" value="HIV-1_Nef_core_sf"/>
</dbReference>
<evidence type="ECO:0000256" key="3">
    <source>
        <dbReference type="ARBA" id="ARBA00022511"/>
    </source>
</evidence>
<evidence type="ECO:0000256" key="4">
    <source>
        <dbReference type="ARBA" id="ARBA00022581"/>
    </source>
</evidence>
<sequence length="256" mass="29644">MGASESKKRSKPSQGLQKRLLRARAGTCGEHRNVLEEKYSQSQKESGREQKSPSCKEQRCQQRNFINTPWRHPAAEGEKNSYRQQNINNVNSDNNNLVKVSVTPKTPLKEITYKLAVNMSHFIKDKGGLKGMFYSKKKHKILNIYLKKEKGIIADWQNYTHGPGTKYPKFFRWLWKLVPVNVPQEGEDTETHCLVHPAQITKFNNQHEKTLVWKFNPMLAFNYVAFKLYPEKFTHQSGLPKKKIKGELKAGEIPFS</sequence>
<evidence type="ECO:0000256" key="12">
    <source>
        <dbReference type="SAM" id="MobiDB-lite"/>
    </source>
</evidence>
<dbReference type="GO" id="GO:0005525">
    <property type="term" value="F:GTP binding"/>
    <property type="evidence" value="ECO:0007669"/>
    <property type="project" value="InterPro"/>
</dbReference>
<dbReference type="SUPFAM" id="SSF55671">
    <property type="entry name" value="Regulatory factor Nef"/>
    <property type="match status" value="1"/>
</dbReference>
<keyword evidence="9 11" id="KW-0899">Viral immunoevasion</keyword>